<dbReference type="InterPro" id="IPR001633">
    <property type="entry name" value="EAL_dom"/>
</dbReference>
<reference evidence="3 4" key="1">
    <citation type="submission" date="2022-09" db="EMBL/GenBank/DDBJ databases">
        <authorList>
            <person name="Han X.L."/>
            <person name="Wang Q."/>
            <person name="Lu T."/>
        </authorList>
    </citation>
    <scope>NUCLEOTIDE SEQUENCE [LARGE SCALE GENOMIC DNA]</scope>
    <source>
        <strain evidence="3 4">WQ 127069</strain>
    </source>
</reference>
<dbReference type="InterPro" id="IPR000160">
    <property type="entry name" value="GGDEF_dom"/>
</dbReference>
<evidence type="ECO:0000259" key="2">
    <source>
        <dbReference type="PROSITE" id="PS50887"/>
    </source>
</evidence>
<dbReference type="SMART" id="SM00267">
    <property type="entry name" value="GGDEF"/>
    <property type="match status" value="1"/>
</dbReference>
<evidence type="ECO:0000313" key="3">
    <source>
        <dbReference type="EMBL" id="MCU6794607.1"/>
    </source>
</evidence>
<keyword evidence="4" id="KW-1185">Reference proteome</keyword>
<proteinExistence type="predicted"/>
<dbReference type="Proteomes" id="UP001652445">
    <property type="component" value="Unassembled WGS sequence"/>
</dbReference>
<dbReference type="PROSITE" id="PS50887">
    <property type="entry name" value="GGDEF"/>
    <property type="match status" value="1"/>
</dbReference>
<dbReference type="PROSITE" id="PS50883">
    <property type="entry name" value="EAL"/>
    <property type="match status" value="1"/>
</dbReference>
<accession>A0ABT2UL52</accession>
<dbReference type="NCBIfam" id="TIGR00254">
    <property type="entry name" value="GGDEF"/>
    <property type="match status" value="1"/>
</dbReference>
<evidence type="ECO:0000259" key="1">
    <source>
        <dbReference type="PROSITE" id="PS50883"/>
    </source>
</evidence>
<dbReference type="InterPro" id="IPR035919">
    <property type="entry name" value="EAL_sf"/>
</dbReference>
<feature type="domain" description="GGDEF" evidence="2">
    <location>
        <begin position="440"/>
        <end position="591"/>
    </location>
</feature>
<sequence>MDTHQLASANAHSENDFLKEQFRNILEAKLIHSVYQPIISLKDGTVFGYEALTRGPENSPFHSPMKLFPFAEEEGFLYTLEKLAREMAIKGAFFSRNNEMLFINISAAILQDPHFAPGKTLELLQARGLQPGNIVFEITERSSIEDFTTTKRILDHYRNQGYRIAIDDAGAGYSSLQAIAELQPDFIKIDRSLVHHIHLHKNKEYIVETFVSFADKLNISLIAEGIESQEELQLLTRMGIHYVQGFLLGKPATEIAVIDPKWVELIVQHRKIRETGGGTLTIGDVISPIQIFDSKALISEVANFFKSNVKAQGAVIVSNDEPVGLMMRERLFQKLAGQYGFSLFWNRSIDQMMDPKPLIVDKDTPIETVSQLATSRDTNLYDFVIITNQGKMAGASSIRAILECITNTRMENAKVASPLTGLPGNIQIQRELTRRLMEKKPFAVLYADLDYFKWFNDRYGFQKGDQLIQFTADVLQHAIVLCGKPLDFVGHIGGDDFIMITSTDEPDRMCKEIIRRFDQSVPLFYEGDDWTYVEDRKGNRIETSGVTISLSLIVCETETPITLEEISQSAATLKKLSKASIGSVYCSTYLGLADLTEVEPGKADMESYLLE</sequence>
<dbReference type="InterPro" id="IPR043128">
    <property type="entry name" value="Rev_trsase/Diguanyl_cyclase"/>
</dbReference>
<dbReference type="Gene3D" id="3.10.580.10">
    <property type="entry name" value="CBS-domain"/>
    <property type="match status" value="1"/>
</dbReference>
<dbReference type="Pfam" id="PF00990">
    <property type="entry name" value="GGDEF"/>
    <property type="match status" value="1"/>
</dbReference>
<dbReference type="Pfam" id="PF00563">
    <property type="entry name" value="EAL"/>
    <property type="match status" value="1"/>
</dbReference>
<dbReference type="SUPFAM" id="SSF54631">
    <property type="entry name" value="CBS-domain pair"/>
    <property type="match status" value="1"/>
</dbReference>
<comment type="caution">
    <text evidence="3">The sequence shown here is derived from an EMBL/GenBank/DDBJ whole genome shotgun (WGS) entry which is preliminary data.</text>
</comment>
<dbReference type="SUPFAM" id="SSF55073">
    <property type="entry name" value="Nucleotide cyclase"/>
    <property type="match status" value="1"/>
</dbReference>
<dbReference type="Gene3D" id="3.30.70.270">
    <property type="match status" value="1"/>
</dbReference>
<evidence type="ECO:0000313" key="4">
    <source>
        <dbReference type="Proteomes" id="UP001652445"/>
    </source>
</evidence>
<gene>
    <name evidence="3" type="ORF">OB236_21070</name>
</gene>
<dbReference type="SUPFAM" id="SSF141868">
    <property type="entry name" value="EAL domain-like"/>
    <property type="match status" value="1"/>
</dbReference>
<dbReference type="CDD" id="cd01949">
    <property type="entry name" value="GGDEF"/>
    <property type="match status" value="1"/>
</dbReference>
<dbReference type="InterPro" id="IPR046342">
    <property type="entry name" value="CBS_dom_sf"/>
</dbReference>
<dbReference type="PANTHER" id="PTHR33121">
    <property type="entry name" value="CYCLIC DI-GMP PHOSPHODIESTERASE PDEF"/>
    <property type="match status" value="1"/>
</dbReference>
<feature type="domain" description="EAL" evidence="1">
    <location>
        <begin position="15"/>
        <end position="265"/>
    </location>
</feature>
<dbReference type="EMBL" id="JAOQIO010000084">
    <property type="protein sequence ID" value="MCU6794607.1"/>
    <property type="molecule type" value="Genomic_DNA"/>
</dbReference>
<dbReference type="PANTHER" id="PTHR33121:SF76">
    <property type="entry name" value="SIGNALING PROTEIN"/>
    <property type="match status" value="1"/>
</dbReference>
<dbReference type="InterPro" id="IPR050706">
    <property type="entry name" value="Cyclic-di-GMP_PDE-like"/>
</dbReference>
<dbReference type="SMART" id="SM00052">
    <property type="entry name" value="EAL"/>
    <property type="match status" value="1"/>
</dbReference>
<dbReference type="CDD" id="cd01948">
    <property type="entry name" value="EAL"/>
    <property type="match status" value="1"/>
</dbReference>
<name>A0ABT2UL52_9BACL</name>
<dbReference type="RefSeq" id="WP_262685735.1">
    <property type="nucleotide sequence ID" value="NZ_JAOQIO010000084.1"/>
</dbReference>
<organism evidence="3 4">
    <name type="scientific">Paenibacillus baimaensis</name>
    <dbReference type="NCBI Taxonomy" id="2982185"/>
    <lineage>
        <taxon>Bacteria</taxon>
        <taxon>Bacillati</taxon>
        <taxon>Bacillota</taxon>
        <taxon>Bacilli</taxon>
        <taxon>Bacillales</taxon>
        <taxon>Paenibacillaceae</taxon>
        <taxon>Paenibacillus</taxon>
    </lineage>
</organism>
<dbReference type="InterPro" id="IPR029787">
    <property type="entry name" value="Nucleotide_cyclase"/>
</dbReference>
<dbReference type="Gene3D" id="3.20.20.450">
    <property type="entry name" value="EAL domain"/>
    <property type="match status" value="1"/>
</dbReference>
<protein>
    <submittedName>
        <fullName evidence="3">GGDEF domain-containing protein</fullName>
    </submittedName>
</protein>